<keyword evidence="1" id="KW-1133">Transmembrane helix</keyword>
<dbReference type="Proteomes" id="UP000552883">
    <property type="component" value="Unassembled WGS sequence"/>
</dbReference>
<sequence length="186" mass="19833">MSAASEEVVTTPRMPGWMIAKPGEELGIERLRLRLAAYIYGNILVLAAIVVATGKSIVGGEAALLVGTTAITTYVAHILAHTVGQQLGRERHAHRPHVRHEMRDALPILVSGVVPAVILLIATLDIVPTQLAQLVAAVWVVGRIALIGFLVERLSGRRPTWRTLSGGLSLAIACAVVVVLKVLFAH</sequence>
<keyword evidence="1" id="KW-0812">Transmembrane</keyword>
<dbReference type="EMBL" id="JACHBS010000001">
    <property type="protein sequence ID" value="MBB5617553.1"/>
    <property type="molecule type" value="Genomic_DNA"/>
</dbReference>
<keyword evidence="3" id="KW-1185">Reference proteome</keyword>
<protein>
    <submittedName>
        <fullName evidence="2">Uncharacterized protein</fullName>
    </submittedName>
</protein>
<dbReference type="OrthoDB" id="5193366at2"/>
<accession>A0A840X4X0</accession>
<feature type="transmembrane region" description="Helical" evidence="1">
    <location>
        <begin position="63"/>
        <end position="84"/>
    </location>
</feature>
<organism evidence="2 3">
    <name type="scientific">Microcella frigidaquae</name>
    <dbReference type="NCBI Taxonomy" id="424758"/>
    <lineage>
        <taxon>Bacteria</taxon>
        <taxon>Bacillati</taxon>
        <taxon>Actinomycetota</taxon>
        <taxon>Actinomycetes</taxon>
        <taxon>Micrococcales</taxon>
        <taxon>Microbacteriaceae</taxon>
        <taxon>Microcella</taxon>
    </lineage>
</organism>
<comment type="caution">
    <text evidence="2">The sequence shown here is derived from an EMBL/GenBank/DDBJ whole genome shotgun (WGS) entry which is preliminary data.</text>
</comment>
<gene>
    <name evidence="2" type="ORF">BJ959_001049</name>
</gene>
<dbReference type="AlphaFoldDB" id="A0A840X4X0"/>
<feature type="transmembrane region" description="Helical" evidence="1">
    <location>
        <begin position="163"/>
        <end position="184"/>
    </location>
</feature>
<evidence type="ECO:0000256" key="1">
    <source>
        <dbReference type="SAM" id="Phobius"/>
    </source>
</evidence>
<feature type="transmembrane region" description="Helical" evidence="1">
    <location>
        <begin position="35"/>
        <end position="57"/>
    </location>
</feature>
<dbReference type="RefSeq" id="WP_153983041.1">
    <property type="nucleotide sequence ID" value="NZ_BAAANZ010000017.1"/>
</dbReference>
<evidence type="ECO:0000313" key="2">
    <source>
        <dbReference type="EMBL" id="MBB5617553.1"/>
    </source>
</evidence>
<feature type="transmembrane region" description="Helical" evidence="1">
    <location>
        <begin position="105"/>
        <end position="124"/>
    </location>
</feature>
<keyword evidence="1" id="KW-0472">Membrane</keyword>
<evidence type="ECO:0000313" key="3">
    <source>
        <dbReference type="Proteomes" id="UP000552883"/>
    </source>
</evidence>
<reference evidence="2 3" key="1">
    <citation type="submission" date="2020-08" db="EMBL/GenBank/DDBJ databases">
        <title>Sequencing the genomes of 1000 actinobacteria strains.</title>
        <authorList>
            <person name="Klenk H.-P."/>
        </authorList>
    </citation>
    <scope>NUCLEOTIDE SEQUENCE [LARGE SCALE GENOMIC DNA]</scope>
    <source>
        <strain evidence="2 3">DSM 23889</strain>
    </source>
</reference>
<feature type="transmembrane region" description="Helical" evidence="1">
    <location>
        <begin position="130"/>
        <end position="151"/>
    </location>
</feature>
<name>A0A840X4X0_9MICO</name>
<proteinExistence type="predicted"/>